<accession>A0A4C1WY73</accession>
<sequence length="143" mass="15967">MAMPRARELQGRGASGGTCNSVDREFVLTCCASSWAAEIKKGRNDDARKFPDGFLFGTATASYQVEGAWDEDGKAENIWDRLTHTQPCLIRDCSNGDVAADSYHQVERDVEMMRELGLDFYRLSLSWPRLLPSGFQTALTRPV</sequence>
<dbReference type="InterPro" id="IPR001360">
    <property type="entry name" value="Glyco_hydro_1"/>
</dbReference>
<protein>
    <submittedName>
        <fullName evidence="5">Myrosinase 1</fullName>
    </submittedName>
</protein>
<gene>
    <name evidence="5" type="ORF">EVAR_38450_1</name>
</gene>
<comment type="caution">
    <text evidence="5">The sequence shown here is derived from an EMBL/GenBank/DDBJ whole genome shotgun (WGS) entry which is preliminary data.</text>
</comment>
<reference evidence="5 6" key="1">
    <citation type="journal article" date="2019" name="Commun. Biol.">
        <title>The bagworm genome reveals a unique fibroin gene that provides high tensile strength.</title>
        <authorList>
            <person name="Kono N."/>
            <person name="Nakamura H."/>
            <person name="Ohtoshi R."/>
            <person name="Tomita M."/>
            <person name="Numata K."/>
            <person name="Arakawa K."/>
        </authorList>
    </citation>
    <scope>NUCLEOTIDE SEQUENCE [LARGE SCALE GENOMIC DNA]</scope>
</reference>
<keyword evidence="3" id="KW-0326">Glycosidase</keyword>
<name>A0A4C1WY73_EUMVA</name>
<dbReference type="InterPro" id="IPR017853">
    <property type="entry name" value="GH"/>
</dbReference>
<evidence type="ECO:0000256" key="2">
    <source>
        <dbReference type="ARBA" id="ARBA00022801"/>
    </source>
</evidence>
<dbReference type="Gene3D" id="3.20.20.80">
    <property type="entry name" value="Glycosidases"/>
    <property type="match status" value="1"/>
</dbReference>
<dbReference type="PROSITE" id="PS00653">
    <property type="entry name" value="GLYCOSYL_HYDROL_F1_2"/>
    <property type="match status" value="1"/>
</dbReference>
<evidence type="ECO:0000313" key="5">
    <source>
        <dbReference type="EMBL" id="GBP55853.1"/>
    </source>
</evidence>
<comment type="similarity">
    <text evidence="1 4">Belongs to the glycosyl hydrolase 1 family.</text>
</comment>
<dbReference type="EMBL" id="BGZK01000679">
    <property type="protein sequence ID" value="GBP55853.1"/>
    <property type="molecule type" value="Genomic_DNA"/>
</dbReference>
<organism evidence="5 6">
    <name type="scientific">Eumeta variegata</name>
    <name type="common">Bagworm moth</name>
    <name type="synonym">Eumeta japonica</name>
    <dbReference type="NCBI Taxonomy" id="151549"/>
    <lineage>
        <taxon>Eukaryota</taxon>
        <taxon>Metazoa</taxon>
        <taxon>Ecdysozoa</taxon>
        <taxon>Arthropoda</taxon>
        <taxon>Hexapoda</taxon>
        <taxon>Insecta</taxon>
        <taxon>Pterygota</taxon>
        <taxon>Neoptera</taxon>
        <taxon>Endopterygota</taxon>
        <taxon>Lepidoptera</taxon>
        <taxon>Glossata</taxon>
        <taxon>Ditrysia</taxon>
        <taxon>Tineoidea</taxon>
        <taxon>Psychidae</taxon>
        <taxon>Oiketicinae</taxon>
        <taxon>Eumeta</taxon>
    </lineage>
</organism>
<dbReference type="Pfam" id="PF00232">
    <property type="entry name" value="Glyco_hydro_1"/>
    <property type="match status" value="1"/>
</dbReference>
<dbReference type="OrthoDB" id="65569at2759"/>
<dbReference type="GO" id="GO:0008422">
    <property type="term" value="F:beta-glucosidase activity"/>
    <property type="evidence" value="ECO:0007669"/>
    <property type="project" value="TreeGrafter"/>
</dbReference>
<dbReference type="PANTHER" id="PTHR10353:SF36">
    <property type="entry name" value="LP05116P"/>
    <property type="match status" value="1"/>
</dbReference>
<evidence type="ECO:0000256" key="4">
    <source>
        <dbReference type="RuleBase" id="RU003690"/>
    </source>
</evidence>
<evidence type="ECO:0000256" key="1">
    <source>
        <dbReference type="ARBA" id="ARBA00010838"/>
    </source>
</evidence>
<dbReference type="InterPro" id="IPR033132">
    <property type="entry name" value="GH_1_N_CS"/>
</dbReference>
<dbReference type="Proteomes" id="UP000299102">
    <property type="component" value="Unassembled WGS sequence"/>
</dbReference>
<dbReference type="AlphaFoldDB" id="A0A4C1WY73"/>
<evidence type="ECO:0000313" key="6">
    <source>
        <dbReference type="Proteomes" id="UP000299102"/>
    </source>
</evidence>
<proteinExistence type="inferred from homology"/>
<dbReference type="GO" id="GO:0005975">
    <property type="term" value="P:carbohydrate metabolic process"/>
    <property type="evidence" value="ECO:0007669"/>
    <property type="project" value="InterPro"/>
</dbReference>
<dbReference type="SUPFAM" id="SSF51445">
    <property type="entry name" value="(Trans)glycosidases"/>
    <property type="match status" value="1"/>
</dbReference>
<keyword evidence="2" id="KW-0378">Hydrolase</keyword>
<keyword evidence="6" id="KW-1185">Reference proteome</keyword>
<evidence type="ECO:0000256" key="3">
    <source>
        <dbReference type="ARBA" id="ARBA00023295"/>
    </source>
</evidence>
<dbReference type="PANTHER" id="PTHR10353">
    <property type="entry name" value="GLYCOSYL HYDROLASE"/>
    <property type="match status" value="1"/>
</dbReference>
<dbReference type="STRING" id="151549.A0A4C1WY73"/>